<evidence type="ECO:0000256" key="1">
    <source>
        <dbReference type="SAM" id="SignalP"/>
    </source>
</evidence>
<protein>
    <submittedName>
        <fullName evidence="2">Uncharacterized protein</fullName>
    </submittedName>
</protein>
<dbReference type="RefSeq" id="WP_015692174.1">
    <property type="nucleotide sequence ID" value="NC_016940.1"/>
</dbReference>
<dbReference type="AlphaFoldDB" id="H6L0K6"/>
<keyword evidence="3" id="KW-1185">Reference proteome</keyword>
<evidence type="ECO:0000313" key="3">
    <source>
        <dbReference type="Proteomes" id="UP000007519"/>
    </source>
</evidence>
<gene>
    <name evidence="2" type="ordered locus">SGRA_1807</name>
</gene>
<dbReference type="STRING" id="984262.SGRA_1807"/>
<evidence type="ECO:0000313" key="2">
    <source>
        <dbReference type="EMBL" id="AFC24542.1"/>
    </source>
</evidence>
<sequence length="318" mass="36752">MYKLFFVFTFLALNLGMNAQNVIENLKKNPNISWHQTAVISFHTELGQAAKAIQLSKDSRKNVVIKHQMPRRLDRRFQDFGYHKFASKMMTEAFWGQAQNKCYADPQLSQLISVEELNKKLAVIDTMIIFDQETGEEIVHVHQTTKGANHISHFKLFVCYAYNSKTENFEVYPISIAPVDGSFNSLGELISEEEMFWIPVNLQQKINPNQKNLEWIQWQEMGCYFKDTEGLAKVGMRQLANLPAKVKARQAKTEAAMRYGEAISPERLKLLQKLKAKDIQGLYFSYLLAWDKKKEQLIMEIEGHAPLAHNGPIYFIQK</sequence>
<accession>H6L0K6</accession>
<feature type="chain" id="PRO_5003603764" evidence="1">
    <location>
        <begin position="20"/>
        <end position="318"/>
    </location>
</feature>
<dbReference type="HOGENOM" id="CLU_874029_0_0_10"/>
<dbReference type="KEGG" id="sgn:SGRA_1807"/>
<proteinExistence type="predicted"/>
<dbReference type="Proteomes" id="UP000007519">
    <property type="component" value="Chromosome"/>
</dbReference>
<name>H6L0K6_SAPGL</name>
<dbReference type="EMBL" id="CP002831">
    <property type="protein sequence ID" value="AFC24542.1"/>
    <property type="molecule type" value="Genomic_DNA"/>
</dbReference>
<keyword evidence="1" id="KW-0732">Signal</keyword>
<organism evidence="2 3">
    <name type="scientific">Saprospira grandis (strain Lewin)</name>
    <dbReference type="NCBI Taxonomy" id="984262"/>
    <lineage>
        <taxon>Bacteria</taxon>
        <taxon>Pseudomonadati</taxon>
        <taxon>Bacteroidota</taxon>
        <taxon>Saprospiria</taxon>
        <taxon>Saprospirales</taxon>
        <taxon>Saprospiraceae</taxon>
        <taxon>Saprospira</taxon>
    </lineage>
</organism>
<feature type="signal peptide" evidence="1">
    <location>
        <begin position="1"/>
        <end position="19"/>
    </location>
</feature>
<reference evidence="2 3" key="1">
    <citation type="journal article" date="2012" name="Stand. Genomic Sci.">
        <title>Complete genome sequencing and analysis of Saprospira grandis str. Lewin, a predatory marine bacterium.</title>
        <authorList>
            <person name="Saw J.H."/>
            <person name="Yuryev A."/>
            <person name="Kanbe M."/>
            <person name="Hou S."/>
            <person name="Young A.G."/>
            <person name="Aizawa S."/>
            <person name="Alam M."/>
        </authorList>
    </citation>
    <scope>NUCLEOTIDE SEQUENCE [LARGE SCALE GENOMIC DNA]</scope>
    <source>
        <strain evidence="2 3">Lewin</strain>
    </source>
</reference>